<dbReference type="HOGENOM" id="CLU_2465453_0_0_5"/>
<dbReference type="Proteomes" id="UP000031643">
    <property type="component" value="Chromosome"/>
</dbReference>
<name>A0A0A8K4F9_9HYPH</name>
<feature type="chain" id="PRO_5002038901" evidence="1">
    <location>
        <begin position="26"/>
        <end position="88"/>
    </location>
</feature>
<protein>
    <submittedName>
        <fullName evidence="2">Uncharacterized protein</fullName>
    </submittedName>
</protein>
<gene>
    <name evidence="2" type="ORF">GL4_2363</name>
</gene>
<accession>A0A0A8K4F9</accession>
<sequence>MTKSPLLIAGAALFLTALVPATASAGRVRVYVGPPYGYVYPRHSDDYLQYRNEHPRFRDGNDYPQGYTVYRVPKRYLRRQSRRYWRGW</sequence>
<keyword evidence="1" id="KW-0732">Signal</keyword>
<evidence type="ECO:0000256" key="1">
    <source>
        <dbReference type="SAM" id="SignalP"/>
    </source>
</evidence>
<dbReference type="AlphaFoldDB" id="A0A0A8K4F9"/>
<dbReference type="EMBL" id="AP014648">
    <property type="protein sequence ID" value="BAQ17800.1"/>
    <property type="molecule type" value="Genomic_DNA"/>
</dbReference>
<evidence type="ECO:0000313" key="3">
    <source>
        <dbReference type="Proteomes" id="UP000031643"/>
    </source>
</evidence>
<evidence type="ECO:0000313" key="2">
    <source>
        <dbReference type="EMBL" id="BAQ17800.1"/>
    </source>
</evidence>
<proteinExistence type="predicted"/>
<feature type="signal peptide" evidence="1">
    <location>
        <begin position="1"/>
        <end position="25"/>
    </location>
</feature>
<organism evidence="2 3">
    <name type="scientific">Methyloceanibacter caenitepidi</name>
    <dbReference type="NCBI Taxonomy" id="1384459"/>
    <lineage>
        <taxon>Bacteria</taxon>
        <taxon>Pseudomonadati</taxon>
        <taxon>Pseudomonadota</taxon>
        <taxon>Alphaproteobacteria</taxon>
        <taxon>Hyphomicrobiales</taxon>
        <taxon>Hyphomicrobiaceae</taxon>
        <taxon>Methyloceanibacter</taxon>
    </lineage>
</organism>
<dbReference type="KEGG" id="mcg:GL4_2363"/>
<dbReference type="RefSeq" id="WP_156137543.1">
    <property type="nucleotide sequence ID" value="NZ_AP014648.1"/>
</dbReference>
<keyword evidence="3" id="KW-1185">Reference proteome</keyword>
<reference evidence="2 3" key="1">
    <citation type="submission" date="2014-09" db="EMBL/GenBank/DDBJ databases">
        <title>Genome sequencing of Methyloceanibacter caenitepidi Gela4.</title>
        <authorList>
            <person name="Takeuchi M."/>
            <person name="Susumu S."/>
            <person name="Kamagata Y."/>
            <person name="Oshima K."/>
            <person name="Hattori M."/>
            <person name="Iwasaki W."/>
        </authorList>
    </citation>
    <scope>NUCLEOTIDE SEQUENCE [LARGE SCALE GENOMIC DNA]</scope>
    <source>
        <strain evidence="2 3">Gela4</strain>
    </source>
</reference>
<dbReference type="STRING" id="1384459.GL4_2363"/>